<evidence type="ECO:0000256" key="12">
    <source>
        <dbReference type="ARBA" id="ARBA00022741"/>
    </source>
</evidence>
<keyword evidence="10" id="KW-0169">Cobalamin biosynthesis</keyword>
<dbReference type="Pfam" id="PF02283">
    <property type="entry name" value="CobU"/>
    <property type="match status" value="1"/>
</dbReference>
<dbReference type="Gene3D" id="3.40.50.300">
    <property type="entry name" value="P-loop containing nucleotide triphosphate hydrolases"/>
    <property type="match status" value="1"/>
</dbReference>
<comment type="pathway">
    <text evidence="6">Cofactor biosynthesis; adenosylcobalamin biosynthesis; adenosylcobalamin from cob(II)yrinate a,c-diamide: step 5/7.</text>
</comment>
<dbReference type="EC" id="2.7.7.62" evidence="9"/>
<protein>
    <recommendedName>
        <fullName evidence="16">Adenosylcobinamide kinase</fullName>
        <ecNumber evidence="8">2.7.1.156</ecNumber>
        <ecNumber evidence="9">2.7.7.62</ecNumber>
    </recommendedName>
    <alternativeName>
        <fullName evidence="17">Adenosylcobinamide-phosphate guanylyltransferase</fullName>
    </alternativeName>
</protein>
<comment type="similarity">
    <text evidence="7">Belongs to the CobU/CobP family.</text>
</comment>
<gene>
    <name evidence="18" type="primary">cobP</name>
    <name evidence="18" type="ORF">HCTETAUR1_004</name>
</gene>
<evidence type="ECO:0000256" key="16">
    <source>
        <dbReference type="ARBA" id="ARBA00029570"/>
    </source>
</evidence>
<proteinExistence type="inferred from homology"/>
<evidence type="ECO:0000256" key="11">
    <source>
        <dbReference type="ARBA" id="ARBA00022679"/>
    </source>
</evidence>
<evidence type="ECO:0000256" key="13">
    <source>
        <dbReference type="ARBA" id="ARBA00022777"/>
    </source>
</evidence>
<dbReference type="EC" id="2.7.1.156" evidence="8"/>
<comment type="function">
    <text evidence="4">Catalyzes ATP-dependent phosphorylation of adenosylcobinamide and addition of GMP to adenosylcobinamide phosphate.</text>
</comment>
<dbReference type="UniPathway" id="UPA00148">
    <property type="reaction ID" value="UER00236"/>
</dbReference>
<keyword evidence="18" id="KW-0548">Nucleotidyltransferase</keyword>
<keyword evidence="13 18" id="KW-0418">Kinase</keyword>
<evidence type="ECO:0000256" key="8">
    <source>
        <dbReference type="ARBA" id="ARBA00012016"/>
    </source>
</evidence>
<evidence type="ECO:0000256" key="4">
    <source>
        <dbReference type="ARBA" id="ARBA00003889"/>
    </source>
</evidence>
<evidence type="ECO:0000256" key="15">
    <source>
        <dbReference type="ARBA" id="ARBA00023134"/>
    </source>
</evidence>
<evidence type="ECO:0000256" key="17">
    <source>
        <dbReference type="ARBA" id="ARBA00030571"/>
    </source>
</evidence>
<dbReference type="GO" id="GO:0043752">
    <property type="term" value="F:adenosylcobinamide kinase activity"/>
    <property type="evidence" value="ECO:0007669"/>
    <property type="project" value="UniProtKB-EC"/>
</dbReference>
<comment type="catalytic activity">
    <reaction evidence="2">
        <text>adenosylcob(III)inamide phosphate + GTP + H(+) = adenosylcob(III)inamide-GDP + diphosphate</text>
        <dbReference type="Rhea" id="RHEA:22712"/>
        <dbReference type="ChEBI" id="CHEBI:15378"/>
        <dbReference type="ChEBI" id="CHEBI:33019"/>
        <dbReference type="ChEBI" id="CHEBI:37565"/>
        <dbReference type="ChEBI" id="CHEBI:58502"/>
        <dbReference type="ChEBI" id="CHEBI:60487"/>
        <dbReference type="EC" id="2.7.7.62"/>
    </reaction>
</comment>
<keyword evidence="15" id="KW-0342">GTP-binding</keyword>
<evidence type="ECO:0000313" key="18">
    <source>
        <dbReference type="EMBL" id="AIT41412.1"/>
    </source>
</evidence>
<evidence type="ECO:0000256" key="2">
    <source>
        <dbReference type="ARBA" id="ARBA00000711"/>
    </source>
</evidence>
<dbReference type="GO" id="GO:0005524">
    <property type="term" value="F:ATP binding"/>
    <property type="evidence" value="ECO:0007669"/>
    <property type="project" value="UniProtKB-KW"/>
</dbReference>
<evidence type="ECO:0000256" key="7">
    <source>
        <dbReference type="ARBA" id="ARBA00007490"/>
    </source>
</evidence>
<comment type="catalytic activity">
    <reaction evidence="3">
        <text>adenosylcob(III)inamide + GTP = adenosylcob(III)inamide phosphate + GDP + H(+)</text>
        <dbReference type="Rhea" id="RHEA:15765"/>
        <dbReference type="ChEBI" id="CHEBI:2480"/>
        <dbReference type="ChEBI" id="CHEBI:15378"/>
        <dbReference type="ChEBI" id="CHEBI:37565"/>
        <dbReference type="ChEBI" id="CHEBI:58189"/>
        <dbReference type="ChEBI" id="CHEBI:58502"/>
        <dbReference type="EC" id="2.7.1.156"/>
    </reaction>
</comment>
<reference evidence="18" key="1">
    <citation type="journal article" date="2014" name="Cell">
        <title>Sympatric speciation in a bacterial endosymbiont results in two genomes with the functionality of one.</title>
        <authorList>
            <person name="Van Leuven J.T."/>
            <person name="Meister R.C."/>
            <person name="Simon C."/>
            <person name="McCutcheon J.P."/>
        </authorList>
    </citation>
    <scope>NUCLEOTIDE SEQUENCE</scope>
    <source>
        <strain evidence="18">TETAUR1a</strain>
    </source>
</reference>
<evidence type="ECO:0000256" key="5">
    <source>
        <dbReference type="ARBA" id="ARBA00004692"/>
    </source>
</evidence>
<keyword evidence="14" id="KW-0067">ATP-binding</keyword>
<organism evidence="18">
    <name type="scientific">Candidatus Hodgkinia cicadicola</name>
    <dbReference type="NCBI Taxonomy" id="573658"/>
    <lineage>
        <taxon>Bacteria</taxon>
        <taxon>Pseudomonadati</taxon>
        <taxon>Pseudomonadota</taxon>
        <taxon>Alphaproteobacteria</taxon>
        <taxon>Hyphomicrobiales</taxon>
        <taxon>Candidatus Hodgkinia</taxon>
    </lineage>
</organism>
<evidence type="ECO:0000256" key="9">
    <source>
        <dbReference type="ARBA" id="ARBA00012523"/>
    </source>
</evidence>
<evidence type="ECO:0000256" key="10">
    <source>
        <dbReference type="ARBA" id="ARBA00022573"/>
    </source>
</evidence>
<dbReference type="SUPFAM" id="SSF52540">
    <property type="entry name" value="P-loop containing nucleoside triphosphate hydrolases"/>
    <property type="match status" value="1"/>
</dbReference>
<accession>A0A097GZS8</accession>
<evidence type="ECO:0000256" key="1">
    <source>
        <dbReference type="ARBA" id="ARBA00000312"/>
    </source>
</evidence>
<dbReference type="GO" id="GO:0008820">
    <property type="term" value="F:cobinamide phosphate guanylyltransferase activity"/>
    <property type="evidence" value="ECO:0007669"/>
    <property type="project" value="UniProtKB-EC"/>
</dbReference>
<dbReference type="GO" id="GO:0009236">
    <property type="term" value="P:cobalamin biosynthetic process"/>
    <property type="evidence" value="ECO:0007669"/>
    <property type="project" value="UniProtKB-UniPathway"/>
</dbReference>
<dbReference type="InterPro" id="IPR027417">
    <property type="entry name" value="P-loop_NTPase"/>
</dbReference>
<comment type="pathway">
    <text evidence="5">Cofactor biosynthesis; adenosylcobalamin biosynthesis; adenosylcobalamin from cob(II)yrinate a,c-diamide: step 6/7.</text>
</comment>
<dbReference type="GO" id="GO:0005525">
    <property type="term" value="F:GTP binding"/>
    <property type="evidence" value="ECO:0007669"/>
    <property type="project" value="UniProtKB-KW"/>
</dbReference>
<evidence type="ECO:0000256" key="14">
    <source>
        <dbReference type="ARBA" id="ARBA00022840"/>
    </source>
</evidence>
<dbReference type="AlphaFoldDB" id="A0A097GZS8"/>
<keyword evidence="11 18" id="KW-0808">Transferase</keyword>
<dbReference type="PANTHER" id="PTHR34848:SF1">
    <property type="entry name" value="BIFUNCTIONAL ADENOSYLCOBALAMIN BIOSYNTHESIS PROTEIN COBU"/>
    <property type="match status" value="1"/>
</dbReference>
<dbReference type="EMBL" id="KJ939343">
    <property type="protein sequence ID" value="AIT41412.1"/>
    <property type="molecule type" value="Genomic_DNA"/>
</dbReference>
<evidence type="ECO:0000256" key="3">
    <source>
        <dbReference type="ARBA" id="ARBA00001522"/>
    </source>
</evidence>
<dbReference type="InterPro" id="IPR003203">
    <property type="entry name" value="CobU/CobP"/>
</dbReference>
<sequence length="160" mass="17584">MLVLGGEKSGKSAFARRVAKDYANVLCLVTMAPVNESVYFQHVCSRPIEWDVLEEPVALAICLLSNADAYDLIVLDDIGVWLSNVIALKMNVYYEIDCVLDALCRLKAKLVISKELGLGMLSNSVLALEYVNLLNCVNQLLARTLNSAYFVIAGQAVKIK</sequence>
<keyword evidence="12" id="KW-0547">Nucleotide-binding</keyword>
<comment type="catalytic activity">
    <reaction evidence="1">
        <text>adenosylcob(III)inamide + ATP = adenosylcob(III)inamide phosphate + ADP + H(+)</text>
        <dbReference type="Rhea" id="RHEA:15769"/>
        <dbReference type="ChEBI" id="CHEBI:2480"/>
        <dbReference type="ChEBI" id="CHEBI:15378"/>
        <dbReference type="ChEBI" id="CHEBI:30616"/>
        <dbReference type="ChEBI" id="CHEBI:58502"/>
        <dbReference type="ChEBI" id="CHEBI:456216"/>
        <dbReference type="EC" id="2.7.1.156"/>
    </reaction>
</comment>
<name>A0A097GZS8_9HYPH</name>
<dbReference type="PANTHER" id="PTHR34848">
    <property type="match status" value="1"/>
</dbReference>
<evidence type="ECO:0000256" key="6">
    <source>
        <dbReference type="ARBA" id="ARBA00005159"/>
    </source>
</evidence>